<dbReference type="EMBL" id="LT840184">
    <property type="protein sequence ID" value="SMF84567.1"/>
    <property type="molecule type" value="Genomic_DNA"/>
</dbReference>
<proteinExistence type="predicted"/>
<accession>A0A1X7HDI4</accession>
<reference evidence="2 3" key="1">
    <citation type="submission" date="2017-04" db="EMBL/GenBank/DDBJ databases">
        <authorList>
            <person name="Afonso C.L."/>
            <person name="Miller P.J."/>
            <person name="Scott M.A."/>
            <person name="Spackman E."/>
            <person name="Goraichik I."/>
            <person name="Dimitrov K.M."/>
            <person name="Suarez D.L."/>
            <person name="Swayne D.E."/>
        </authorList>
    </citation>
    <scope>NUCLEOTIDE SEQUENCE [LARGE SCALE GENOMIC DNA]</scope>
    <source>
        <strain evidence="2 3">N3/975</strain>
    </source>
</reference>
<gene>
    <name evidence="2" type="ORF">SAMN05661091_2653</name>
</gene>
<keyword evidence="1" id="KW-0472">Membrane</keyword>
<keyword evidence="1" id="KW-1133">Transmembrane helix</keyword>
<dbReference type="Proteomes" id="UP000192940">
    <property type="component" value="Chromosome I"/>
</dbReference>
<organism evidence="2 3">
    <name type="scientific">Paenibacillus uliginis N3/975</name>
    <dbReference type="NCBI Taxonomy" id="1313296"/>
    <lineage>
        <taxon>Bacteria</taxon>
        <taxon>Bacillati</taxon>
        <taxon>Bacillota</taxon>
        <taxon>Bacilli</taxon>
        <taxon>Bacillales</taxon>
        <taxon>Paenibacillaceae</taxon>
        <taxon>Paenibacillus</taxon>
    </lineage>
</organism>
<keyword evidence="3" id="KW-1185">Reference proteome</keyword>
<sequence length="140" mass="15750">MKFVMTLSTVSVLALISILHIYWAYGGRWGIRAAIPSRAGEYKPAFVPGKVGTLFVAILILIVCFILLIQGGYTHYFIANTITRIGCIVCASVFFLRAIGDFRHIGFFKKINHTVFARNDTWIYSPLCLYFGITCTILLF</sequence>
<dbReference type="STRING" id="1313296.SAMN05661091_2653"/>
<feature type="transmembrane region" description="Helical" evidence="1">
    <location>
        <begin position="121"/>
        <end position="139"/>
    </location>
</feature>
<feature type="transmembrane region" description="Helical" evidence="1">
    <location>
        <begin position="46"/>
        <end position="69"/>
    </location>
</feature>
<dbReference type="InterPro" id="IPR025058">
    <property type="entry name" value="DUF3995"/>
</dbReference>
<dbReference type="Pfam" id="PF13160">
    <property type="entry name" value="DUF3995"/>
    <property type="match status" value="1"/>
</dbReference>
<protein>
    <recommendedName>
        <fullName evidence="4">DUF3995 domain-containing protein</fullName>
    </recommendedName>
</protein>
<evidence type="ECO:0000313" key="2">
    <source>
        <dbReference type="EMBL" id="SMF84567.1"/>
    </source>
</evidence>
<evidence type="ECO:0008006" key="4">
    <source>
        <dbReference type="Google" id="ProtNLM"/>
    </source>
</evidence>
<name>A0A1X7HDI4_9BACL</name>
<feature type="transmembrane region" description="Helical" evidence="1">
    <location>
        <begin position="6"/>
        <end position="25"/>
    </location>
</feature>
<evidence type="ECO:0000256" key="1">
    <source>
        <dbReference type="SAM" id="Phobius"/>
    </source>
</evidence>
<evidence type="ECO:0000313" key="3">
    <source>
        <dbReference type="Proteomes" id="UP000192940"/>
    </source>
</evidence>
<feature type="transmembrane region" description="Helical" evidence="1">
    <location>
        <begin position="81"/>
        <end position="100"/>
    </location>
</feature>
<keyword evidence="1" id="KW-0812">Transmembrane</keyword>
<dbReference type="AlphaFoldDB" id="A0A1X7HDI4"/>